<evidence type="ECO:0000256" key="4">
    <source>
        <dbReference type="ARBA" id="ARBA00022475"/>
    </source>
</evidence>
<keyword evidence="7" id="KW-0472">Membrane</keyword>
<keyword evidence="6" id="KW-1133">Transmembrane helix</keyword>
<dbReference type="AlphaFoldDB" id="A0A9W5W826"/>
<keyword evidence="3" id="KW-0050">Antiport</keyword>
<keyword evidence="9" id="KW-1185">Reference proteome</keyword>
<organism evidence="8 9">
    <name type="scientific">Paenibacillus darwinianus</name>
    <dbReference type="NCBI Taxonomy" id="1380763"/>
    <lineage>
        <taxon>Bacteria</taxon>
        <taxon>Bacillati</taxon>
        <taxon>Bacillota</taxon>
        <taxon>Bacilli</taxon>
        <taxon>Bacillales</taxon>
        <taxon>Paenibacillaceae</taxon>
        <taxon>Paenibacillus</taxon>
    </lineage>
</organism>
<dbReference type="GO" id="GO:0008324">
    <property type="term" value="F:monoatomic cation transmembrane transporter activity"/>
    <property type="evidence" value="ECO:0007669"/>
    <property type="project" value="InterPro"/>
</dbReference>
<dbReference type="GO" id="GO:0005886">
    <property type="term" value="C:plasma membrane"/>
    <property type="evidence" value="ECO:0007669"/>
    <property type="project" value="UniProtKB-SubCell"/>
</dbReference>
<evidence type="ECO:0000313" key="8">
    <source>
        <dbReference type="EMBL" id="EXX90617.1"/>
    </source>
</evidence>
<evidence type="ECO:0000256" key="1">
    <source>
        <dbReference type="ARBA" id="ARBA00004651"/>
    </source>
</evidence>
<dbReference type="Proteomes" id="UP000053750">
    <property type="component" value="Unassembled WGS sequence"/>
</dbReference>
<dbReference type="GO" id="GO:0015297">
    <property type="term" value="F:antiporter activity"/>
    <property type="evidence" value="ECO:0007669"/>
    <property type="project" value="UniProtKB-KW"/>
</dbReference>
<proteinExistence type="inferred from homology"/>
<evidence type="ECO:0000256" key="6">
    <source>
        <dbReference type="ARBA" id="ARBA00022989"/>
    </source>
</evidence>
<keyword evidence="5" id="KW-0812">Transmembrane</keyword>
<evidence type="ECO:0000256" key="7">
    <source>
        <dbReference type="ARBA" id="ARBA00023136"/>
    </source>
</evidence>
<keyword evidence="4" id="KW-1003">Cell membrane</keyword>
<keyword evidence="3" id="KW-0813">Transport</keyword>
<comment type="similarity">
    <text evidence="2">Belongs to the CPA3 antiporters (TC 2.A.63) subunit E family.</text>
</comment>
<dbReference type="PIRSF" id="PIRSF019239">
    <property type="entry name" value="MrpE"/>
    <property type="match status" value="1"/>
</dbReference>
<sequence>MTLRVLLNFPKKGWAVVKLLAVFLKELFLSGITVALQIIRPRLNVRPGIFALETGLKSDWEVTLLACLICLTPGTLTLDVSRDGRILYIHAMNIEDVELLSAQIKGSFEKAIMEVTR</sequence>
<evidence type="ECO:0000256" key="2">
    <source>
        <dbReference type="ARBA" id="ARBA00006228"/>
    </source>
</evidence>
<comment type="caution">
    <text evidence="8">The sequence shown here is derived from an EMBL/GenBank/DDBJ whole genome shotgun (WGS) entry which is preliminary data.</text>
</comment>
<dbReference type="PANTHER" id="PTHR34584:SF1">
    <property type="entry name" value="NA(+)_H(+) ANTIPORTER SUBUNIT E1"/>
    <property type="match status" value="1"/>
</dbReference>
<reference evidence="8 9" key="1">
    <citation type="submission" date="2014-02" db="EMBL/GenBank/DDBJ databases">
        <title>Genome sequence of Paenibacillus darwinianus reveals adaptive mechanisms for survival in Antarctic soils.</title>
        <authorList>
            <person name="Dsouza M."/>
            <person name="Taylor M.W."/>
            <person name="Turner S.J."/>
            <person name="Aislabie J."/>
        </authorList>
    </citation>
    <scope>NUCLEOTIDE SEQUENCE [LARGE SCALE GENOMIC DNA]</scope>
    <source>
        <strain evidence="8 9">CE1</strain>
    </source>
</reference>
<dbReference type="PANTHER" id="PTHR34584">
    <property type="entry name" value="NA(+)/H(+) ANTIPORTER SUBUNIT E1"/>
    <property type="match status" value="1"/>
</dbReference>
<protein>
    <submittedName>
        <fullName evidence="8">Monovalent cation/H+ antiporter subunit E</fullName>
    </submittedName>
</protein>
<evidence type="ECO:0000313" key="9">
    <source>
        <dbReference type="Proteomes" id="UP000053750"/>
    </source>
</evidence>
<name>A0A9W5W826_9BACL</name>
<evidence type="ECO:0000256" key="3">
    <source>
        <dbReference type="ARBA" id="ARBA00022449"/>
    </source>
</evidence>
<accession>A0A9W5W826</accession>
<dbReference type="OrthoDB" id="9800498at2"/>
<gene>
    <name evidence="8" type="ORF">BG53_13220</name>
</gene>
<comment type="subcellular location">
    <subcellularLocation>
        <location evidence="1">Cell membrane</location>
        <topology evidence="1">Multi-pass membrane protein</topology>
    </subcellularLocation>
</comment>
<dbReference type="Pfam" id="PF01899">
    <property type="entry name" value="MNHE"/>
    <property type="match status" value="1"/>
</dbReference>
<evidence type="ECO:0000256" key="5">
    <source>
        <dbReference type="ARBA" id="ARBA00022692"/>
    </source>
</evidence>
<dbReference type="EMBL" id="JFHU01000057">
    <property type="protein sequence ID" value="EXX90617.1"/>
    <property type="molecule type" value="Genomic_DNA"/>
</dbReference>
<dbReference type="InterPro" id="IPR002758">
    <property type="entry name" value="Cation_antiport_E"/>
</dbReference>